<proteinExistence type="inferred from homology"/>
<keyword evidence="5 6" id="KW-0408">Iron</keyword>
<comment type="similarity">
    <text evidence="2">Belongs to the cytochrome P450 family.</text>
</comment>
<evidence type="ECO:0008006" key="9">
    <source>
        <dbReference type="Google" id="ProtNLM"/>
    </source>
</evidence>
<dbReference type="VEuPathDB" id="FungiDB:ASPGLDRAFT_44982"/>
<name>A0A1L9VQ32_ASPGL</name>
<dbReference type="OrthoDB" id="2789670at2759"/>
<evidence type="ECO:0000313" key="7">
    <source>
        <dbReference type="EMBL" id="OJJ85994.1"/>
    </source>
</evidence>
<dbReference type="GO" id="GO:0044550">
    <property type="term" value="P:secondary metabolite biosynthetic process"/>
    <property type="evidence" value="ECO:0007669"/>
    <property type="project" value="UniProtKB-ARBA"/>
</dbReference>
<dbReference type="Proteomes" id="UP000184300">
    <property type="component" value="Unassembled WGS sequence"/>
</dbReference>
<gene>
    <name evidence="7" type="ORF">ASPGLDRAFT_44982</name>
</gene>
<dbReference type="GeneID" id="34462396"/>
<reference evidence="8" key="1">
    <citation type="journal article" date="2017" name="Genome Biol.">
        <title>Comparative genomics reveals high biological diversity and specific adaptations in the industrially and medically important fungal genus Aspergillus.</title>
        <authorList>
            <person name="de Vries R.P."/>
            <person name="Riley R."/>
            <person name="Wiebenga A."/>
            <person name="Aguilar-Osorio G."/>
            <person name="Amillis S."/>
            <person name="Uchima C.A."/>
            <person name="Anderluh G."/>
            <person name="Asadollahi M."/>
            <person name="Askin M."/>
            <person name="Barry K."/>
            <person name="Battaglia E."/>
            <person name="Bayram O."/>
            <person name="Benocci T."/>
            <person name="Braus-Stromeyer S.A."/>
            <person name="Caldana C."/>
            <person name="Canovas D."/>
            <person name="Cerqueira G.C."/>
            <person name="Chen F."/>
            <person name="Chen W."/>
            <person name="Choi C."/>
            <person name="Clum A."/>
            <person name="Dos Santos R.A."/>
            <person name="Damasio A.R."/>
            <person name="Diallinas G."/>
            <person name="Emri T."/>
            <person name="Fekete E."/>
            <person name="Flipphi M."/>
            <person name="Freyberg S."/>
            <person name="Gallo A."/>
            <person name="Gournas C."/>
            <person name="Habgood R."/>
            <person name="Hainaut M."/>
            <person name="Harispe M.L."/>
            <person name="Henrissat B."/>
            <person name="Hilden K.S."/>
            <person name="Hope R."/>
            <person name="Hossain A."/>
            <person name="Karabika E."/>
            <person name="Karaffa L."/>
            <person name="Karanyi Z."/>
            <person name="Krasevec N."/>
            <person name="Kuo A."/>
            <person name="Kusch H."/>
            <person name="LaButti K."/>
            <person name="Lagendijk E.L."/>
            <person name="Lapidus A."/>
            <person name="Levasseur A."/>
            <person name="Lindquist E."/>
            <person name="Lipzen A."/>
            <person name="Logrieco A.F."/>
            <person name="MacCabe A."/>
            <person name="Maekelae M.R."/>
            <person name="Malavazi I."/>
            <person name="Melin P."/>
            <person name="Meyer V."/>
            <person name="Mielnichuk N."/>
            <person name="Miskei M."/>
            <person name="Molnar A.P."/>
            <person name="Mule G."/>
            <person name="Ngan C.Y."/>
            <person name="Orejas M."/>
            <person name="Orosz E."/>
            <person name="Ouedraogo J.P."/>
            <person name="Overkamp K.M."/>
            <person name="Park H.-S."/>
            <person name="Perrone G."/>
            <person name="Piumi F."/>
            <person name="Punt P.J."/>
            <person name="Ram A.F."/>
            <person name="Ramon A."/>
            <person name="Rauscher S."/>
            <person name="Record E."/>
            <person name="Riano-Pachon D.M."/>
            <person name="Robert V."/>
            <person name="Roehrig J."/>
            <person name="Ruller R."/>
            <person name="Salamov A."/>
            <person name="Salih N.S."/>
            <person name="Samson R.A."/>
            <person name="Sandor E."/>
            <person name="Sanguinetti M."/>
            <person name="Schuetze T."/>
            <person name="Sepcic K."/>
            <person name="Shelest E."/>
            <person name="Sherlock G."/>
            <person name="Sophianopoulou V."/>
            <person name="Squina F.M."/>
            <person name="Sun H."/>
            <person name="Susca A."/>
            <person name="Todd R.B."/>
            <person name="Tsang A."/>
            <person name="Unkles S.E."/>
            <person name="van de Wiele N."/>
            <person name="van Rossen-Uffink D."/>
            <person name="Oliveira J.V."/>
            <person name="Vesth T.C."/>
            <person name="Visser J."/>
            <person name="Yu J.-H."/>
            <person name="Zhou M."/>
            <person name="Andersen M.R."/>
            <person name="Archer D.B."/>
            <person name="Baker S.E."/>
            <person name="Benoit I."/>
            <person name="Brakhage A.A."/>
            <person name="Braus G.H."/>
            <person name="Fischer R."/>
            <person name="Frisvad J.C."/>
            <person name="Goldman G.H."/>
            <person name="Houbraken J."/>
            <person name="Oakley B."/>
            <person name="Pocsi I."/>
            <person name="Scazzocchio C."/>
            <person name="Seiboth B."/>
            <person name="vanKuyk P.A."/>
            <person name="Wortman J."/>
            <person name="Dyer P.S."/>
            <person name="Grigoriev I.V."/>
        </authorList>
    </citation>
    <scope>NUCLEOTIDE SEQUENCE [LARGE SCALE GENOMIC DNA]</scope>
    <source>
        <strain evidence="8">CBS 516.65</strain>
    </source>
</reference>
<dbReference type="CDD" id="cd20615">
    <property type="entry name" value="CYP_GliC-like"/>
    <property type="match status" value="1"/>
</dbReference>
<keyword evidence="4" id="KW-0560">Oxidoreductase</keyword>
<evidence type="ECO:0000256" key="3">
    <source>
        <dbReference type="ARBA" id="ARBA00022723"/>
    </source>
</evidence>
<dbReference type="GO" id="GO:0020037">
    <property type="term" value="F:heme binding"/>
    <property type="evidence" value="ECO:0007669"/>
    <property type="project" value="InterPro"/>
</dbReference>
<dbReference type="InterPro" id="IPR050121">
    <property type="entry name" value="Cytochrome_P450_monoxygenase"/>
</dbReference>
<dbReference type="InterPro" id="IPR001128">
    <property type="entry name" value="Cyt_P450"/>
</dbReference>
<organism evidence="7 8">
    <name type="scientific">Aspergillus glaucus CBS 516.65</name>
    <dbReference type="NCBI Taxonomy" id="1160497"/>
    <lineage>
        <taxon>Eukaryota</taxon>
        <taxon>Fungi</taxon>
        <taxon>Dikarya</taxon>
        <taxon>Ascomycota</taxon>
        <taxon>Pezizomycotina</taxon>
        <taxon>Eurotiomycetes</taxon>
        <taxon>Eurotiomycetidae</taxon>
        <taxon>Eurotiales</taxon>
        <taxon>Aspergillaceae</taxon>
        <taxon>Aspergillus</taxon>
        <taxon>Aspergillus subgen. Aspergillus</taxon>
    </lineage>
</organism>
<dbReference type="AlphaFoldDB" id="A0A1L9VQ32"/>
<dbReference type="PANTHER" id="PTHR24305">
    <property type="entry name" value="CYTOCHROME P450"/>
    <property type="match status" value="1"/>
</dbReference>
<dbReference type="PRINTS" id="PR00463">
    <property type="entry name" value="EP450I"/>
</dbReference>
<dbReference type="Pfam" id="PF00067">
    <property type="entry name" value="p450"/>
    <property type="match status" value="1"/>
</dbReference>
<dbReference type="RefSeq" id="XP_022402688.1">
    <property type="nucleotide sequence ID" value="XM_022546135.1"/>
</dbReference>
<dbReference type="EMBL" id="KV878893">
    <property type="protein sequence ID" value="OJJ85994.1"/>
    <property type="molecule type" value="Genomic_DNA"/>
</dbReference>
<protein>
    <recommendedName>
        <fullName evidence="9">Cytochrome P450 monooxygenase</fullName>
    </recommendedName>
</protein>
<dbReference type="SUPFAM" id="SSF48264">
    <property type="entry name" value="Cytochrome P450"/>
    <property type="match status" value="1"/>
</dbReference>
<keyword evidence="8" id="KW-1185">Reference proteome</keyword>
<keyword evidence="3 6" id="KW-0479">Metal-binding</keyword>
<dbReference type="InterPro" id="IPR036396">
    <property type="entry name" value="Cyt_P450_sf"/>
</dbReference>
<dbReference type="GO" id="GO:0016705">
    <property type="term" value="F:oxidoreductase activity, acting on paired donors, with incorporation or reduction of molecular oxygen"/>
    <property type="evidence" value="ECO:0007669"/>
    <property type="project" value="InterPro"/>
</dbReference>
<evidence type="ECO:0000256" key="1">
    <source>
        <dbReference type="ARBA" id="ARBA00001971"/>
    </source>
</evidence>
<dbReference type="GO" id="GO:0004497">
    <property type="term" value="F:monooxygenase activity"/>
    <property type="evidence" value="ECO:0007669"/>
    <property type="project" value="InterPro"/>
</dbReference>
<dbReference type="GO" id="GO:0005506">
    <property type="term" value="F:iron ion binding"/>
    <property type="evidence" value="ECO:0007669"/>
    <property type="project" value="InterPro"/>
</dbReference>
<evidence type="ECO:0000256" key="2">
    <source>
        <dbReference type="ARBA" id="ARBA00010617"/>
    </source>
</evidence>
<feature type="binding site" description="axial binding residue" evidence="6">
    <location>
        <position position="451"/>
    </location>
    <ligand>
        <name>heme</name>
        <dbReference type="ChEBI" id="CHEBI:30413"/>
    </ligand>
    <ligandPart>
        <name>Fe</name>
        <dbReference type="ChEBI" id="CHEBI:18248"/>
    </ligandPart>
</feature>
<comment type="cofactor">
    <cofactor evidence="1 6">
        <name>heme</name>
        <dbReference type="ChEBI" id="CHEBI:30413"/>
    </cofactor>
</comment>
<dbReference type="InterPro" id="IPR002401">
    <property type="entry name" value="Cyt_P450_E_grp-I"/>
</dbReference>
<evidence type="ECO:0000256" key="4">
    <source>
        <dbReference type="ARBA" id="ARBA00023002"/>
    </source>
</evidence>
<accession>A0A1L9VQ32</accession>
<dbReference type="PANTHER" id="PTHR24305:SF235">
    <property type="entry name" value="CYTOCHROME P450 MONOOXYGENASE APDB-RELATED"/>
    <property type="match status" value="1"/>
</dbReference>
<evidence type="ECO:0000256" key="6">
    <source>
        <dbReference type="PIRSR" id="PIRSR602401-1"/>
    </source>
</evidence>
<evidence type="ECO:0000313" key="8">
    <source>
        <dbReference type="Proteomes" id="UP000184300"/>
    </source>
</evidence>
<evidence type="ECO:0000256" key="5">
    <source>
        <dbReference type="ARBA" id="ARBA00023004"/>
    </source>
</evidence>
<sequence>MEPTTLNMSSAMPNIHAWDYLVVTSILSALLALCARFLTNGSKAFTNSEGFKVKAFKEDTRFQRFSHGPEISQKGSEVSGNDPYLVKNGRFQELVITQPEQLREFSRKDAKDHMKPKNMNLGDCFGRLLGNSVGVQGGRKWAMMRAHFNPGFSRLASMDMVPTFAAEIRHWVADLPKCSSCNSHAANTFFRNATQACRYLPFRLIALTAYGEALNDETYEELLHLNDLHDTLMFDAFFGKWTVSKLFNILPTESRKRMQTFQKGWKKLNHDVIARAKAEGLRSPAEQIYKGVELGDMSETEFLQTMDELLFTNIDVTSTVTASLLINISENQPFQAALREEIAASQSQESYNIKDYIAKKDTLLHYAVMESIRMCPALWFSLPEKTAIDKVIEGYYVPAGTTIIIDWKRLNTTPAIWGSDSELFRPERFASMSPMSYRYAFLRFGFGRERCLGKNIAEIMLKLVLVSIVQQYDIKPGKNDGIRQDKFTVTSDGEIGFTPIVHA</sequence>
<dbReference type="STRING" id="1160497.A0A1L9VQ32"/>
<keyword evidence="6" id="KW-0349">Heme</keyword>
<dbReference type="Gene3D" id="1.10.630.10">
    <property type="entry name" value="Cytochrome P450"/>
    <property type="match status" value="1"/>
</dbReference>